<sequence length="327" mass="34746">MTAPDPDETPVAFSGSRLGWQDLPRHVRARIAQQAGAEVIAETGATSGFSPGFASVLELGDGREVFVKAVSAEQNPHSPDLARREVAVAAALPDDVPAPRLLWSHDDGTWVLLGFQAVHGRSPVLPWRADDLVRVLSALDRLAGTAPREPHALRPVTETLADVMSGWASLAAEPEAYRRGVADAGGELGAWTLAHLDELVDAEARWAQAAAGDALVHGDLRADNVILDSTTCWLVDWPHAALGAPWLDVALMLPSVAMQGGGEPNAIFRSQRVSEGVGDDRLRPVLAGLAGYFAHGALQPAPTGIPNLRRFQGAQAVQTLRWLRSLG</sequence>
<reference evidence="2 3" key="1">
    <citation type="submission" date="2019-07" db="EMBL/GenBank/DDBJ databases">
        <title>Whole genome shotgun sequence of Cellulomonas aerilata NBRC 106308.</title>
        <authorList>
            <person name="Hosoyama A."/>
            <person name="Uohara A."/>
            <person name="Ohji S."/>
            <person name="Ichikawa N."/>
        </authorList>
    </citation>
    <scope>NUCLEOTIDE SEQUENCE [LARGE SCALE GENOMIC DNA]</scope>
    <source>
        <strain evidence="2 3">NBRC 106308</strain>
    </source>
</reference>
<keyword evidence="3" id="KW-1185">Reference proteome</keyword>
<dbReference type="EMBL" id="BJYY01000022">
    <property type="protein sequence ID" value="GEO35682.1"/>
    <property type="molecule type" value="Genomic_DNA"/>
</dbReference>
<comment type="caution">
    <text evidence="2">The sequence shown here is derived from an EMBL/GenBank/DDBJ whole genome shotgun (WGS) entry which is preliminary data.</text>
</comment>
<dbReference type="SUPFAM" id="SSF56112">
    <property type="entry name" value="Protein kinase-like (PK-like)"/>
    <property type="match status" value="1"/>
</dbReference>
<dbReference type="RefSeq" id="WP_146906739.1">
    <property type="nucleotide sequence ID" value="NZ_BAAARM010000007.1"/>
</dbReference>
<dbReference type="Gene3D" id="3.90.1200.10">
    <property type="match status" value="1"/>
</dbReference>
<protein>
    <recommendedName>
        <fullName evidence="1">Aminoglycoside phosphotransferase domain-containing protein</fullName>
    </recommendedName>
</protein>
<dbReference type="InterPro" id="IPR011009">
    <property type="entry name" value="Kinase-like_dom_sf"/>
</dbReference>
<gene>
    <name evidence="2" type="ORF">CAE01nite_34070</name>
</gene>
<evidence type="ECO:0000313" key="2">
    <source>
        <dbReference type="EMBL" id="GEO35682.1"/>
    </source>
</evidence>
<dbReference type="Proteomes" id="UP000321181">
    <property type="component" value="Unassembled WGS sequence"/>
</dbReference>
<dbReference type="Pfam" id="PF01636">
    <property type="entry name" value="APH"/>
    <property type="match status" value="1"/>
</dbReference>
<name>A0A512DGW1_9CELL</name>
<dbReference type="InterPro" id="IPR002575">
    <property type="entry name" value="Aminoglycoside_PTrfase"/>
</dbReference>
<feature type="domain" description="Aminoglycoside phosphotransferase" evidence="1">
    <location>
        <begin position="60"/>
        <end position="268"/>
    </location>
</feature>
<dbReference type="OrthoDB" id="2570531at2"/>
<organism evidence="2 3">
    <name type="scientific">Cellulomonas aerilata</name>
    <dbReference type="NCBI Taxonomy" id="515326"/>
    <lineage>
        <taxon>Bacteria</taxon>
        <taxon>Bacillati</taxon>
        <taxon>Actinomycetota</taxon>
        <taxon>Actinomycetes</taxon>
        <taxon>Micrococcales</taxon>
        <taxon>Cellulomonadaceae</taxon>
        <taxon>Cellulomonas</taxon>
    </lineage>
</organism>
<accession>A0A512DGW1</accession>
<evidence type="ECO:0000259" key="1">
    <source>
        <dbReference type="Pfam" id="PF01636"/>
    </source>
</evidence>
<evidence type="ECO:0000313" key="3">
    <source>
        <dbReference type="Proteomes" id="UP000321181"/>
    </source>
</evidence>
<proteinExistence type="predicted"/>
<dbReference type="AlphaFoldDB" id="A0A512DGW1"/>